<dbReference type="AlphaFoldDB" id="F8MFC2"/>
<dbReference type="VEuPathDB" id="FungiDB:NEUTE1DRAFT_116429"/>
<feature type="compositionally biased region" description="Basic and acidic residues" evidence="1">
    <location>
        <begin position="36"/>
        <end position="49"/>
    </location>
</feature>
<gene>
    <name evidence="2" type="ORF">NEUTE1DRAFT_116429</name>
</gene>
<dbReference type="RefSeq" id="XP_009849445.1">
    <property type="nucleotide sequence ID" value="XM_009851143.1"/>
</dbReference>
<dbReference type="GeneID" id="20823030"/>
<organism evidence="2 3">
    <name type="scientific">Neurospora tetrasperma (strain FGSC 2508 / ATCC MYA-4615 / P0657)</name>
    <dbReference type="NCBI Taxonomy" id="510951"/>
    <lineage>
        <taxon>Eukaryota</taxon>
        <taxon>Fungi</taxon>
        <taxon>Dikarya</taxon>
        <taxon>Ascomycota</taxon>
        <taxon>Pezizomycotina</taxon>
        <taxon>Sordariomycetes</taxon>
        <taxon>Sordariomycetidae</taxon>
        <taxon>Sordariales</taxon>
        <taxon>Sordariaceae</taxon>
        <taxon>Neurospora</taxon>
    </lineage>
</organism>
<accession>F8MFC2</accession>
<dbReference type="EMBL" id="GL891303">
    <property type="protein sequence ID" value="EGO59181.1"/>
    <property type="molecule type" value="Genomic_DNA"/>
</dbReference>
<dbReference type="HOGENOM" id="CLU_2904741_0_0_1"/>
<evidence type="ECO:0000256" key="1">
    <source>
        <dbReference type="SAM" id="MobiDB-lite"/>
    </source>
</evidence>
<sequence>MMTPEYLGYRPQTAPSLILLETHHCNRGGRCMRREWQKRSKRRETDVTEGKGYLTDISMTEG</sequence>
<dbReference type="KEGG" id="nte:NEUTE1DRAFT116429"/>
<evidence type="ECO:0000313" key="3">
    <source>
        <dbReference type="Proteomes" id="UP000008065"/>
    </source>
</evidence>
<keyword evidence="3" id="KW-1185">Reference proteome</keyword>
<dbReference type="Proteomes" id="UP000008065">
    <property type="component" value="Unassembled WGS sequence"/>
</dbReference>
<protein>
    <submittedName>
        <fullName evidence="2">Uncharacterized protein</fullName>
    </submittedName>
</protein>
<name>F8MFC2_NEUT8</name>
<proteinExistence type="predicted"/>
<reference evidence="3" key="1">
    <citation type="journal article" date="2011" name="Genetics">
        <title>Massive changes in genome architecture accompany the transition to self-fertility in the filamentous fungus Neurospora tetrasperma.</title>
        <authorList>
            <person name="Ellison C.E."/>
            <person name="Stajich J.E."/>
            <person name="Jacobson D.J."/>
            <person name="Natvig D.O."/>
            <person name="Lapidus A."/>
            <person name="Foster B."/>
            <person name="Aerts A."/>
            <person name="Riley R."/>
            <person name="Lindquist E.A."/>
            <person name="Grigoriev I.V."/>
            <person name="Taylor J.W."/>
        </authorList>
    </citation>
    <scope>NUCLEOTIDE SEQUENCE [LARGE SCALE GENOMIC DNA]</scope>
    <source>
        <strain evidence="3">FGSC 2508 / P0657</strain>
    </source>
</reference>
<feature type="region of interest" description="Disordered" evidence="1">
    <location>
        <begin position="36"/>
        <end position="62"/>
    </location>
</feature>
<evidence type="ECO:0000313" key="2">
    <source>
        <dbReference type="EMBL" id="EGO59181.1"/>
    </source>
</evidence>